<dbReference type="Proteomes" id="UP000737018">
    <property type="component" value="Unassembled WGS sequence"/>
</dbReference>
<evidence type="ECO:0000313" key="4">
    <source>
        <dbReference type="Proteomes" id="UP000737018"/>
    </source>
</evidence>
<evidence type="ECO:0000256" key="1">
    <source>
        <dbReference type="SAM" id="MobiDB-lite"/>
    </source>
</evidence>
<dbReference type="OrthoDB" id="1906820at2759"/>
<feature type="domain" description="RNase H type-1" evidence="2">
    <location>
        <begin position="217"/>
        <end position="262"/>
    </location>
</feature>
<protein>
    <recommendedName>
        <fullName evidence="2">RNase H type-1 domain-containing protein</fullName>
    </recommendedName>
</protein>
<dbReference type="EMBL" id="JRKL02004002">
    <property type="protein sequence ID" value="KAF3953599.1"/>
    <property type="molecule type" value="Genomic_DNA"/>
</dbReference>
<dbReference type="GO" id="GO:0004523">
    <property type="term" value="F:RNA-DNA hybrid ribonuclease activity"/>
    <property type="evidence" value="ECO:0007669"/>
    <property type="project" value="InterPro"/>
</dbReference>
<dbReference type="AlphaFoldDB" id="A0A8J4QVQ2"/>
<evidence type="ECO:0000313" key="3">
    <source>
        <dbReference type="EMBL" id="KAF3953599.1"/>
    </source>
</evidence>
<gene>
    <name evidence="3" type="ORF">CMV_020974</name>
</gene>
<reference evidence="3" key="1">
    <citation type="submission" date="2020-03" db="EMBL/GenBank/DDBJ databases">
        <title>Castanea mollissima Vanexum genome sequencing.</title>
        <authorList>
            <person name="Staton M."/>
        </authorList>
    </citation>
    <scope>NUCLEOTIDE SEQUENCE</scope>
    <source>
        <tissue evidence="3">Leaf</tissue>
    </source>
</reference>
<sequence length="290" mass="32649">MASRFTGSPLSFFIYTSPSPSQEEEEQQQQQQYGSPTSVLPVSLFSSREQQQIQIGTPLNAPKIINPSFSISPTSDDLRMPYTTDDDDAVLQNLIHIIRSVIMKSNSPSKRSRGNWTELNRPPLFRWGFPNPLWGRLHWPILDIPNSNYALYRLLMQQQIGSPKTPVSGVTPVSFFSSREEQFGSPVTPVNAAKTRRDMLISPSPNDQFHFLTIQAIETKEVRSVVGHIVRGILQNLSSFQEAKVRHIGRDGNKIAHELAQLAKQSAEEHVWTSIIPDWIEDMARAEGTG</sequence>
<feature type="compositionally biased region" description="Polar residues" evidence="1">
    <location>
        <begin position="1"/>
        <end position="21"/>
    </location>
</feature>
<proteinExistence type="predicted"/>
<evidence type="ECO:0000259" key="2">
    <source>
        <dbReference type="Pfam" id="PF13456"/>
    </source>
</evidence>
<accession>A0A8J4QVQ2</accession>
<organism evidence="3 4">
    <name type="scientific">Castanea mollissima</name>
    <name type="common">Chinese chestnut</name>
    <dbReference type="NCBI Taxonomy" id="60419"/>
    <lineage>
        <taxon>Eukaryota</taxon>
        <taxon>Viridiplantae</taxon>
        <taxon>Streptophyta</taxon>
        <taxon>Embryophyta</taxon>
        <taxon>Tracheophyta</taxon>
        <taxon>Spermatophyta</taxon>
        <taxon>Magnoliopsida</taxon>
        <taxon>eudicotyledons</taxon>
        <taxon>Gunneridae</taxon>
        <taxon>Pentapetalae</taxon>
        <taxon>rosids</taxon>
        <taxon>fabids</taxon>
        <taxon>Fagales</taxon>
        <taxon>Fagaceae</taxon>
        <taxon>Castanea</taxon>
    </lineage>
</organism>
<name>A0A8J4QVQ2_9ROSI</name>
<feature type="region of interest" description="Disordered" evidence="1">
    <location>
        <begin position="1"/>
        <end position="37"/>
    </location>
</feature>
<keyword evidence="4" id="KW-1185">Reference proteome</keyword>
<dbReference type="Pfam" id="PF13456">
    <property type="entry name" value="RVT_3"/>
    <property type="match status" value="1"/>
</dbReference>
<comment type="caution">
    <text evidence="3">The sequence shown here is derived from an EMBL/GenBank/DDBJ whole genome shotgun (WGS) entry which is preliminary data.</text>
</comment>
<dbReference type="GO" id="GO:0003676">
    <property type="term" value="F:nucleic acid binding"/>
    <property type="evidence" value="ECO:0007669"/>
    <property type="project" value="InterPro"/>
</dbReference>
<dbReference type="InterPro" id="IPR002156">
    <property type="entry name" value="RNaseH_domain"/>
</dbReference>